<feature type="transmembrane region" description="Helical" evidence="2">
    <location>
        <begin position="226"/>
        <end position="252"/>
    </location>
</feature>
<feature type="region of interest" description="Disordered" evidence="1">
    <location>
        <begin position="465"/>
        <end position="489"/>
    </location>
</feature>
<dbReference type="PANTHER" id="PTHR37577:SF1">
    <property type="entry name" value="INTEGRAL MEMBRANE PROTEIN"/>
    <property type="match status" value="1"/>
</dbReference>
<evidence type="ECO:0000313" key="3">
    <source>
        <dbReference type="EMBL" id="KAK7054561.1"/>
    </source>
</evidence>
<gene>
    <name evidence="3" type="ORF">VNI00_003760</name>
</gene>
<feature type="transmembrane region" description="Helical" evidence="2">
    <location>
        <begin position="294"/>
        <end position="310"/>
    </location>
</feature>
<evidence type="ECO:0000256" key="2">
    <source>
        <dbReference type="SAM" id="Phobius"/>
    </source>
</evidence>
<reference evidence="3 4" key="1">
    <citation type="submission" date="2024-01" db="EMBL/GenBank/DDBJ databases">
        <title>A draft genome for a cacao thread blight-causing isolate of Paramarasmius palmivorus.</title>
        <authorList>
            <person name="Baruah I.K."/>
            <person name="Bukari Y."/>
            <person name="Amoako-Attah I."/>
            <person name="Meinhardt L.W."/>
            <person name="Bailey B.A."/>
            <person name="Cohen S.P."/>
        </authorList>
    </citation>
    <scope>NUCLEOTIDE SEQUENCE [LARGE SCALE GENOMIC DNA]</scope>
    <source>
        <strain evidence="3 4">GH-12</strain>
    </source>
</reference>
<comment type="caution">
    <text evidence="3">The sequence shown here is derived from an EMBL/GenBank/DDBJ whole genome shotgun (WGS) entry which is preliminary data.</text>
</comment>
<dbReference type="PANTHER" id="PTHR37577">
    <property type="entry name" value="INTEGRAL MEMBRANE PROTEIN"/>
    <property type="match status" value="1"/>
</dbReference>
<feature type="transmembrane region" description="Helical" evidence="2">
    <location>
        <begin position="95"/>
        <end position="115"/>
    </location>
</feature>
<dbReference type="AlphaFoldDB" id="A0AAW0DU94"/>
<feature type="transmembrane region" description="Helical" evidence="2">
    <location>
        <begin position="330"/>
        <end position="354"/>
    </location>
</feature>
<accession>A0AAW0DU94</accession>
<dbReference type="InterPro" id="IPR053018">
    <property type="entry name" value="Elsinochrome_Biosynth-Asso"/>
</dbReference>
<feature type="transmembrane region" description="Helical" evidence="2">
    <location>
        <begin position="163"/>
        <end position="184"/>
    </location>
</feature>
<name>A0AAW0DU94_9AGAR</name>
<keyword evidence="2" id="KW-0472">Membrane</keyword>
<keyword evidence="2" id="KW-0812">Transmembrane</keyword>
<evidence type="ECO:0000313" key="4">
    <source>
        <dbReference type="Proteomes" id="UP001383192"/>
    </source>
</evidence>
<sequence>MDHQAVVPLEYAMATPGNCIPANPDISGIGVRVAVYAQTFLSFAPAFLFTYDGKLDLEEEQALLKIYTPLLISSMALLITTGIQQVTIGLGNYHILLVLNLMWMINASALVLCVVPTLEWLDRPEILPVTSRRPRRWKLLEYLPAHSRERHLLFWWPRRHRQLLGVIFVSIHLTGMSVLGLWHWSVMNIKGLDPNLSSAQCFDQITITYLFISFPITNRHIRNLSLAFYSFMAIPVLNIEIAVMIVNVIGWVIVSPVRRALNKILPQTVVFLYTWFILKAYGRDWGWLEPRLKCIVAVLLPLIIAIHTVIDIELTIRRNAAVIGNDEKQWTFGQVLALLLVMLPLFQAAAMFLTGTPLGKRVWRWFLNVRHGEKRISIRWWISGLLVPSQPWSDVHREVDEAIRRSRASCANLRYEIAQLDGVALPCVAASTIFSIGSLLFMADQILKITDETFTFPGHPPLIHPTIKAPDSSPPIPSKPLPGKRRKLSRSKKRVFRATSEARANLALKQLKDTITEARDSVSTAQSVRFPDIQDQSRYIAVNTHLRHLLAILDTALTATKSLSMSGACQLHRRRGYRHPTYVQELK</sequence>
<feature type="transmembrane region" description="Helical" evidence="2">
    <location>
        <begin position="33"/>
        <end position="51"/>
    </location>
</feature>
<dbReference type="Proteomes" id="UP001383192">
    <property type="component" value="Unassembled WGS sequence"/>
</dbReference>
<dbReference type="EMBL" id="JAYKXP010000009">
    <property type="protein sequence ID" value="KAK7054561.1"/>
    <property type="molecule type" value="Genomic_DNA"/>
</dbReference>
<feature type="transmembrane region" description="Helical" evidence="2">
    <location>
        <begin position="264"/>
        <end position="282"/>
    </location>
</feature>
<keyword evidence="2" id="KW-1133">Transmembrane helix</keyword>
<keyword evidence="4" id="KW-1185">Reference proteome</keyword>
<organism evidence="3 4">
    <name type="scientific">Paramarasmius palmivorus</name>
    <dbReference type="NCBI Taxonomy" id="297713"/>
    <lineage>
        <taxon>Eukaryota</taxon>
        <taxon>Fungi</taxon>
        <taxon>Dikarya</taxon>
        <taxon>Basidiomycota</taxon>
        <taxon>Agaricomycotina</taxon>
        <taxon>Agaricomycetes</taxon>
        <taxon>Agaricomycetidae</taxon>
        <taxon>Agaricales</taxon>
        <taxon>Marasmiineae</taxon>
        <taxon>Marasmiaceae</taxon>
        <taxon>Paramarasmius</taxon>
    </lineage>
</organism>
<protein>
    <submittedName>
        <fullName evidence="3">Uncharacterized protein</fullName>
    </submittedName>
</protein>
<feature type="transmembrane region" description="Helical" evidence="2">
    <location>
        <begin position="63"/>
        <end position="83"/>
    </location>
</feature>
<evidence type="ECO:0000256" key="1">
    <source>
        <dbReference type="SAM" id="MobiDB-lite"/>
    </source>
</evidence>
<proteinExistence type="predicted"/>